<evidence type="ECO:0000256" key="1">
    <source>
        <dbReference type="SAM" id="Phobius"/>
    </source>
</evidence>
<keyword evidence="3" id="KW-1185">Reference proteome</keyword>
<dbReference type="PATRIC" id="fig|1107882.3.peg.3831"/>
<feature type="transmembrane region" description="Helical" evidence="1">
    <location>
        <begin position="35"/>
        <end position="60"/>
    </location>
</feature>
<organism evidence="2 3">
    <name type="scientific">Mesorhizobium alhagi CCNWXJ12-2</name>
    <dbReference type="NCBI Taxonomy" id="1107882"/>
    <lineage>
        <taxon>Bacteria</taxon>
        <taxon>Pseudomonadati</taxon>
        <taxon>Pseudomonadota</taxon>
        <taxon>Alphaproteobacteria</taxon>
        <taxon>Hyphomicrobiales</taxon>
        <taxon>Phyllobacteriaceae</taxon>
        <taxon>Allomesorhizobium</taxon>
    </lineage>
</organism>
<keyword evidence="1" id="KW-0472">Membrane</keyword>
<dbReference type="OrthoDB" id="5295794at2"/>
<dbReference type="Proteomes" id="UP000003250">
    <property type="component" value="Unassembled WGS sequence"/>
</dbReference>
<dbReference type="EMBL" id="AHAM01000162">
    <property type="protein sequence ID" value="EHK55514.1"/>
    <property type="molecule type" value="Genomic_DNA"/>
</dbReference>
<keyword evidence="1" id="KW-1133">Transmembrane helix</keyword>
<proteinExistence type="predicted"/>
<gene>
    <name evidence="2" type="ORF">MAXJ12_19643</name>
</gene>
<protein>
    <submittedName>
        <fullName evidence="2">Uncharacterized protein</fullName>
    </submittedName>
</protein>
<feature type="transmembrane region" description="Helical" evidence="1">
    <location>
        <begin position="6"/>
        <end position="23"/>
    </location>
</feature>
<name>H0HUS8_9HYPH</name>
<feature type="transmembrane region" description="Helical" evidence="1">
    <location>
        <begin position="66"/>
        <end position="85"/>
    </location>
</feature>
<evidence type="ECO:0000313" key="2">
    <source>
        <dbReference type="EMBL" id="EHK55514.1"/>
    </source>
</evidence>
<dbReference type="PROSITE" id="PS51257">
    <property type="entry name" value="PROKAR_LIPOPROTEIN"/>
    <property type="match status" value="1"/>
</dbReference>
<dbReference type="InterPro" id="IPR046027">
    <property type="entry name" value="DUF5985"/>
</dbReference>
<sequence>METLKIGIYVLCILTSAACSYLLMRGYWRSSTRLLFWSGLCFGFLSLNSIVVIFDILVFPSANLQVFRHAASLAAVGTLLFGLVWETE</sequence>
<reference evidence="2 3" key="1">
    <citation type="journal article" date="2012" name="J. Bacteriol.">
        <title>Draft Genome Sequence of Mesorhizobium alhagi CCNWXJ12-2T, a Novel Salt-Resistant Species Isolated from the Desert of Northwestern China.</title>
        <authorList>
            <person name="Zhou M."/>
            <person name="Chen W."/>
            <person name="Chen H."/>
            <person name="Wei G."/>
        </authorList>
    </citation>
    <scope>NUCLEOTIDE SEQUENCE [LARGE SCALE GENOMIC DNA]</scope>
    <source>
        <strain evidence="2 3">CCNWXJ12-2</strain>
    </source>
</reference>
<evidence type="ECO:0000313" key="3">
    <source>
        <dbReference type="Proteomes" id="UP000003250"/>
    </source>
</evidence>
<accession>H0HUS8</accession>
<dbReference type="AlphaFoldDB" id="H0HUS8"/>
<dbReference type="RefSeq" id="WP_008837538.1">
    <property type="nucleotide sequence ID" value="NZ_AHAM01000162.1"/>
</dbReference>
<dbReference type="Pfam" id="PF19447">
    <property type="entry name" value="DUF5985"/>
    <property type="match status" value="1"/>
</dbReference>
<keyword evidence="1" id="KW-0812">Transmembrane</keyword>